<accession>A0AAE4LG36</accession>
<reference evidence="1" key="1">
    <citation type="submission" date="2023-10" db="EMBL/GenBank/DDBJ databases">
        <title>Genome of potential pathogenic bacteria in Crohn's disease.</title>
        <authorList>
            <person name="Rodriguez-Palacios A."/>
        </authorList>
    </citation>
    <scope>NUCLEOTIDE SEQUENCE</scope>
    <source>
        <strain evidence="1">CavFT-hAR107</strain>
    </source>
</reference>
<evidence type="ECO:0000313" key="1">
    <source>
        <dbReference type="EMBL" id="MDU0250458.1"/>
    </source>
</evidence>
<evidence type="ECO:0000313" key="2">
    <source>
        <dbReference type="Proteomes" id="UP001181258"/>
    </source>
</evidence>
<dbReference type="RefSeq" id="WP_258771491.1">
    <property type="nucleotide sequence ID" value="NZ_JAWDHD010000012.1"/>
</dbReference>
<comment type="caution">
    <text evidence="1">The sequence shown here is derived from an EMBL/GenBank/DDBJ whole genome shotgun (WGS) entry which is preliminary data.</text>
</comment>
<name>A0AAE4LG36_PHOVU</name>
<gene>
    <name evidence="1" type="ORF">RVY68_17665</name>
</gene>
<dbReference type="AlphaFoldDB" id="A0AAE4LG36"/>
<sequence length="116" mass="13800">MTKKNDITLPTPEDERLLNDVLEDSVDYVEVRGKKYGISWLKRGTIRKFTSTMQKSGNDDKISCQCAAAIILNGYWKIKFFYPFLWRWFFYIKQYGDHELMKVIAVGKKKFQWKTT</sequence>
<proteinExistence type="predicted"/>
<dbReference type="EMBL" id="JAWDHD010000012">
    <property type="protein sequence ID" value="MDU0250458.1"/>
    <property type="molecule type" value="Genomic_DNA"/>
</dbReference>
<protein>
    <submittedName>
        <fullName evidence="1">Uncharacterized protein</fullName>
    </submittedName>
</protein>
<dbReference type="Proteomes" id="UP001181258">
    <property type="component" value="Unassembled WGS sequence"/>
</dbReference>
<organism evidence="1 2">
    <name type="scientific">Phocaeicola vulgatus</name>
    <name type="common">Bacteroides vulgatus</name>
    <dbReference type="NCBI Taxonomy" id="821"/>
    <lineage>
        <taxon>Bacteria</taxon>
        <taxon>Pseudomonadati</taxon>
        <taxon>Bacteroidota</taxon>
        <taxon>Bacteroidia</taxon>
        <taxon>Bacteroidales</taxon>
        <taxon>Bacteroidaceae</taxon>
        <taxon>Phocaeicola</taxon>
    </lineage>
</organism>